<keyword evidence="1" id="KW-0732">Signal</keyword>
<evidence type="ECO:0000256" key="1">
    <source>
        <dbReference type="SAM" id="SignalP"/>
    </source>
</evidence>
<gene>
    <name evidence="2" type="ORF">SAMN02745166_03496</name>
</gene>
<proteinExistence type="predicted"/>
<name>A0A1T4YJC5_9BACT</name>
<organism evidence="2 3">
    <name type="scientific">Prosthecobacter debontii</name>
    <dbReference type="NCBI Taxonomy" id="48467"/>
    <lineage>
        <taxon>Bacteria</taxon>
        <taxon>Pseudomonadati</taxon>
        <taxon>Verrucomicrobiota</taxon>
        <taxon>Verrucomicrobiia</taxon>
        <taxon>Verrucomicrobiales</taxon>
        <taxon>Verrucomicrobiaceae</taxon>
        <taxon>Prosthecobacter</taxon>
    </lineage>
</organism>
<dbReference type="STRING" id="48467.SAMN02745166_03496"/>
<accession>A0A1T4YJC5</accession>
<keyword evidence="3" id="KW-1185">Reference proteome</keyword>
<dbReference type="EMBL" id="FUYE01000012">
    <property type="protein sequence ID" value="SKB01889.1"/>
    <property type="molecule type" value="Genomic_DNA"/>
</dbReference>
<dbReference type="Proteomes" id="UP000190774">
    <property type="component" value="Unassembled WGS sequence"/>
</dbReference>
<dbReference type="OrthoDB" id="9820391at2"/>
<feature type="signal peptide" evidence="1">
    <location>
        <begin position="1"/>
        <end position="28"/>
    </location>
</feature>
<reference evidence="3" key="1">
    <citation type="submission" date="2017-02" db="EMBL/GenBank/DDBJ databases">
        <authorList>
            <person name="Varghese N."/>
            <person name="Submissions S."/>
        </authorList>
    </citation>
    <scope>NUCLEOTIDE SEQUENCE [LARGE SCALE GENOMIC DNA]</scope>
    <source>
        <strain evidence="3">ATCC 700200</strain>
    </source>
</reference>
<evidence type="ECO:0000313" key="3">
    <source>
        <dbReference type="Proteomes" id="UP000190774"/>
    </source>
</evidence>
<feature type="chain" id="PRO_5013386896" evidence="1">
    <location>
        <begin position="29"/>
        <end position="265"/>
    </location>
</feature>
<protein>
    <submittedName>
        <fullName evidence="2">Uncharacterized protein</fullName>
    </submittedName>
</protein>
<evidence type="ECO:0000313" key="2">
    <source>
        <dbReference type="EMBL" id="SKB01889.1"/>
    </source>
</evidence>
<dbReference type="AlphaFoldDB" id="A0A1T4YJC5"/>
<sequence length="265" mass="29372">MKLVHKSLTACGLTICALLIAFSPATQAQNSAPAEYLPYYNPATGFKPAQTSLTQVFLQVAGSLEHHGSPEPYIRHMQAEHKRVSALYEQKTGKPHKGRMPAHMTNEYLGQFLANWNSLSPKLKLDELAREVGRCSREGIRGTRNTGTIAIEVFNEHQDRLMEGMKAGTSPGADFERFRAEVKDRLEFNKPGVTLVGYDTARRDAVSYALILEGRFNKLFAKIDAALPATQAAQIKDAVLGFFIDTARLAQSEFEIGILEFSLKN</sequence>